<protein>
    <submittedName>
        <fullName evidence="1">Uncharacterized protein</fullName>
    </submittedName>
</protein>
<name>A0A392W9I0_9FABA</name>
<organism evidence="1 2">
    <name type="scientific">Trifolium medium</name>
    <dbReference type="NCBI Taxonomy" id="97028"/>
    <lineage>
        <taxon>Eukaryota</taxon>
        <taxon>Viridiplantae</taxon>
        <taxon>Streptophyta</taxon>
        <taxon>Embryophyta</taxon>
        <taxon>Tracheophyta</taxon>
        <taxon>Spermatophyta</taxon>
        <taxon>Magnoliopsida</taxon>
        <taxon>eudicotyledons</taxon>
        <taxon>Gunneridae</taxon>
        <taxon>Pentapetalae</taxon>
        <taxon>rosids</taxon>
        <taxon>fabids</taxon>
        <taxon>Fabales</taxon>
        <taxon>Fabaceae</taxon>
        <taxon>Papilionoideae</taxon>
        <taxon>50 kb inversion clade</taxon>
        <taxon>NPAAA clade</taxon>
        <taxon>Hologalegina</taxon>
        <taxon>IRL clade</taxon>
        <taxon>Trifolieae</taxon>
        <taxon>Trifolium</taxon>
    </lineage>
</organism>
<keyword evidence="2" id="KW-1185">Reference proteome</keyword>
<dbReference type="Proteomes" id="UP000265520">
    <property type="component" value="Unassembled WGS sequence"/>
</dbReference>
<comment type="caution">
    <text evidence="1">The sequence shown here is derived from an EMBL/GenBank/DDBJ whole genome shotgun (WGS) entry which is preliminary data.</text>
</comment>
<dbReference type="EMBL" id="LXQA011397132">
    <property type="protein sequence ID" value="MCI95801.1"/>
    <property type="molecule type" value="Genomic_DNA"/>
</dbReference>
<reference evidence="1 2" key="1">
    <citation type="journal article" date="2018" name="Front. Plant Sci.">
        <title>Red Clover (Trifolium pratense) and Zigzag Clover (T. medium) - A Picture of Genomic Similarities and Differences.</title>
        <authorList>
            <person name="Dluhosova J."/>
            <person name="Istvanek J."/>
            <person name="Nedelnik J."/>
            <person name="Repkova J."/>
        </authorList>
    </citation>
    <scope>NUCLEOTIDE SEQUENCE [LARGE SCALE GENOMIC DNA]</scope>
    <source>
        <strain evidence="2">cv. 10/8</strain>
        <tissue evidence="1">Leaf</tissue>
    </source>
</reference>
<evidence type="ECO:0000313" key="2">
    <source>
        <dbReference type="Proteomes" id="UP000265520"/>
    </source>
</evidence>
<dbReference type="AlphaFoldDB" id="A0A392W9I0"/>
<evidence type="ECO:0000313" key="1">
    <source>
        <dbReference type="EMBL" id="MCI95801.1"/>
    </source>
</evidence>
<sequence>MGALIISFERGQRDLPRRCRVENGEEEYCPAEVFDFDALDFLDFCSKKALV</sequence>
<accession>A0A392W9I0</accession>
<proteinExistence type="predicted"/>